<evidence type="ECO:0000313" key="2">
    <source>
        <dbReference type="EMBL" id="MFC4608189.1"/>
    </source>
</evidence>
<protein>
    <submittedName>
        <fullName evidence="2">Uncharacterized protein</fullName>
    </submittedName>
</protein>
<dbReference type="Proteomes" id="UP001595993">
    <property type="component" value="Unassembled WGS sequence"/>
</dbReference>
<evidence type="ECO:0000256" key="1">
    <source>
        <dbReference type="SAM" id="Phobius"/>
    </source>
</evidence>
<feature type="transmembrane region" description="Helical" evidence="1">
    <location>
        <begin position="6"/>
        <end position="30"/>
    </location>
</feature>
<keyword evidence="1" id="KW-0472">Membrane</keyword>
<sequence>MSWYLVAPLAGVAMLAAAEGIAAVRTGWVLPWQRSRVFRPRLWGYASLLIAACLALQTAGAVWDGPEAHVLFSGLGVTGALIALAMMWVARRSTRVR</sequence>
<keyword evidence="1" id="KW-1133">Transmembrane helix</keyword>
<keyword evidence="3" id="KW-1185">Reference proteome</keyword>
<comment type="caution">
    <text evidence="2">The sequence shown here is derived from an EMBL/GenBank/DDBJ whole genome shotgun (WGS) entry which is preliminary data.</text>
</comment>
<proteinExistence type="predicted"/>
<accession>A0ABV9G6K5</accession>
<gene>
    <name evidence="2" type="ORF">ACFO9E_10200</name>
</gene>
<dbReference type="EMBL" id="JBHSFE010000008">
    <property type="protein sequence ID" value="MFC4608189.1"/>
    <property type="molecule type" value="Genomic_DNA"/>
</dbReference>
<feature type="transmembrane region" description="Helical" evidence="1">
    <location>
        <begin position="42"/>
        <end position="63"/>
    </location>
</feature>
<name>A0ABV9G6K5_9ACTN</name>
<evidence type="ECO:0000313" key="3">
    <source>
        <dbReference type="Proteomes" id="UP001595993"/>
    </source>
</evidence>
<keyword evidence="1" id="KW-0812">Transmembrane</keyword>
<organism evidence="2 3">
    <name type="scientific">Streptomyces maoxianensis</name>
    <dbReference type="NCBI Taxonomy" id="1459942"/>
    <lineage>
        <taxon>Bacteria</taxon>
        <taxon>Bacillati</taxon>
        <taxon>Actinomycetota</taxon>
        <taxon>Actinomycetes</taxon>
        <taxon>Kitasatosporales</taxon>
        <taxon>Streptomycetaceae</taxon>
        <taxon>Streptomyces</taxon>
    </lineage>
</organism>
<feature type="transmembrane region" description="Helical" evidence="1">
    <location>
        <begin position="69"/>
        <end position="90"/>
    </location>
</feature>
<reference evidence="3" key="1">
    <citation type="journal article" date="2019" name="Int. J. Syst. Evol. Microbiol.">
        <title>The Global Catalogue of Microorganisms (GCM) 10K type strain sequencing project: providing services to taxonomists for standard genome sequencing and annotation.</title>
        <authorList>
            <consortium name="The Broad Institute Genomics Platform"/>
            <consortium name="The Broad Institute Genome Sequencing Center for Infectious Disease"/>
            <person name="Wu L."/>
            <person name="Ma J."/>
        </authorList>
    </citation>
    <scope>NUCLEOTIDE SEQUENCE [LARGE SCALE GENOMIC DNA]</scope>
    <source>
        <strain evidence="3">CGMCC 4.7139</strain>
    </source>
</reference>